<dbReference type="SUPFAM" id="SSF82784">
    <property type="entry name" value="OsmC-like"/>
    <property type="match status" value="1"/>
</dbReference>
<dbReference type="InterPro" id="IPR052707">
    <property type="entry name" value="OsmC_Ohr_Peroxiredoxin"/>
</dbReference>
<name>A0A5C5BGC5_9MICO</name>
<reference evidence="1 2" key="1">
    <citation type="submission" date="2019-06" db="EMBL/GenBank/DDBJ databases">
        <title>Draft genome sequence of Miniimonas arenae KCTC 19750T isolated from sea sand.</title>
        <authorList>
            <person name="Park S.-J."/>
        </authorList>
    </citation>
    <scope>NUCLEOTIDE SEQUENCE [LARGE SCALE GENOMIC DNA]</scope>
    <source>
        <strain evidence="1 2">KCTC 19750</strain>
    </source>
</reference>
<proteinExistence type="predicted"/>
<comment type="caution">
    <text evidence="1">The sequence shown here is derived from an EMBL/GenBank/DDBJ whole genome shotgun (WGS) entry which is preliminary data.</text>
</comment>
<dbReference type="PANTHER" id="PTHR42830:SF1">
    <property type="entry name" value="OSMOTICALLY INDUCIBLE FAMILY PROTEIN"/>
    <property type="match status" value="1"/>
</dbReference>
<accession>A0A5C5BGC5</accession>
<dbReference type="InterPro" id="IPR019904">
    <property type="entry name" value="Peroxiredoxin_OsmC"/>
</dbReference>
<dbReference type="InterPro" id="IPR015946">
    <property type="entry name" value="KH_dom-like_a/b"/>
</dbReference>
<dbReference type="RefSeq" id="WP_108719844.1">
    <property type="nucleotide sequence ID" value="NZ_DAMDJA010000212.1"/>
</dbReference>
<gene>
    <name evidence="1" type="ORF">FH969_01255</name>
</gene>
<dbReference type="Pfam" id="PF02566">
    <property type="entry name" value="OsmC"/>
    <property type="match status" value="1"/>
</dbReference>
<keyword evidence="2" id="KW-1185">Reference proteome</keyword>
<dbReference type="GO" id="GO:0004601">
    <property type="term" value="F:peroxidase activity"/>
    <property type="evidence" value="ECO:0007669"/>
    <property type="project" value="InterPro"/>
</dbReference>
<dbReference type="OrthoDB" id="9807532at2"/>
<sequence length="143" mass="14373">MPRPVISEASTVWHGDLLSGSGRTTPASGAFPTVDLAWNSRAEGAGATTTPEELIAAAHASCYSMALSHELAGKGTPPTRVETSAAVTFVAGEGITGIVLTVEAEVPGITEEDFLAVADGAKTGCPVSAALAAVPITLEATLR</sequence>
<dbReference type="EMBL" id="VENP01000002">
    <property type="protein sequence ID" value="TNU77005.1"/>
    <property type="molecule type" value="Genomic_DNA"/>
</dbReference>
<dbReference type="InterPro" id="IPR003718">
    <property type="entry name" value="OsmC/Ohr_fam"/>
</dbReference>
<dbReference type="NCBIfam" id="TIGR03562">
    <property type="entry name" value="osmo_induc_OsmC"/>
    <property type="match status" value="1"/>
</dbReference>
<evidence type="ECO:0000313" key="2">
    <source>
        <dbReference type="Proteomes" id="UP000313849"/>
    </source>
</evidence>
<dbReference type="Gene3D" id="3.30.300.20">
    <property type="match status" value="1"/>
</dbReference>
<dbReference type="PANTHER" id="PTHR42830">
    <property type="entry name" value="OSMOTICALLY INDUCIBLE FAMILY PROTEIN"/>
    <property type="match status" value="1"/>
</dbReference>
<dbReference type="AlphaFoldDB" id="A0A5C5BGC5"/>
<dbReference type="Proteomes" id="UP000313849">
    <property type="component" value="Unassembled WGS sequence"/>
</dbReference>
<dbReference type="InterPro" id="IPR036102">
    <property type="entry name" value="OsmC/Ohrsf"/>
</dbReference>
<organism evidence="1 2">
    <name type="scientific">Miniimonas arenae</name>
    <dbReference type="NCBI Taxonomy" id="676201"/>
    <lineage>
        <taxon>Bacteria</taxon>
        <taxon>Bacillati</taxon>
        <taxon>Actinomycetota</taxon>
        <taxon>Actinomycetes</taxon>
        <taxon>Micrococcales</taxon>
        <taxon>Beutenbergiaceae</taxon>
        <taxon>Miniimonas</taxon>
    </lineage>
</organism>
<dbReference type="GO" id="GO:0006979">
    <property type="term" value="P:response to oxidative stress"/>
    <property type="evidence" value="ECO:0007669"/>
    <property type="project" value="InterPro"/>
</dbReference>
<protein>
    <submittedName>
        <fullName evidence="1">OsmC family peroxiredoxin</fullName>
    </submittedName>
</protein>
<evidence type="ECO:0000313" key="1">
    <source>
        <dbReference type="EMBL" id="TNU77005.1"/>
    </source>
</evidence>